<dbReference type="KEGG" id="ssyi:EKG83_17120"/>
<organism evidence="2 3">
    <name type="scientific">Saccharothrix syringae</name>
    <name type="common">Nocardiopsis syringae</name>
    <dbReference type="NCBI Taxonomy" id="103733"/>
    <lineage>
        <taxon>Bacteria</taxon>
        <taxon>Bacillati</taxon>
        <taxon>Actinomycetota</taxon>
        <taxon>Actinomycetes</taxon>
        <taxon>Pseudonocardiales</taxon>
        <taxon>Pseudonocardiaceae</taxon>
        <taxon>Saccharothrix</taxon>
    </lineage>
</organism>
<evidence type="ECO:0000313" key="3">
    <source>
        <dbReference type="Proteomes" id="UP000325787"/>
    </source>
</evidence>
<dbReference type="OrthoDB" id="4694899at2"/>
<dbReference type="InterPro" id="IPR003018">
    <property type="entry name" value="GAF"/>
</dbReference>
<sequence>MSDPIPIARRSLARGAYHVIRQAQQSIIDAEVRASRLAILRSFHHRLSTDPGTLTTDAFLAVADPEVLRSAIIIAARSRADACDLQVRDPATGNLLLVAHHGFRPDFLDYFAVVDASVPSACGLALATGAPVLVDDVGTSPVFSHQPTRQVVLSAGFHAVQSYPLLDEHGEILGMLSLHYRTPGLRDGHEVLVEAVARTMARLGR</sequence>
<dbReference type="InterPro" id="IPR029016">
    <property type="entry name" value="GAF-like_dom_sf"/>
</dbReference>
<proteinExistence type="predicted"/>
<evidence type="ECO:0000259" key="1">
    <source>
        <dbReference type="Pfam" id="PF01590"/>
    </source>
</evidence>
<evidence type="ECO:0000313" key="2">
    <source>
        <dbReference type="EMBL" id="QFZ18941.1"/>
    </source>
</evidence>
<dbReference type="AlphaFoldDB" id="A0A5Q0GY87"/>
<keyword evidence="3" id="KW-1185">Reference proteome</keyword>
<accession>A0A5Q0GY87</accession>
<dbReference type="Gene3D" id="3.30.450.40">
    <property type="match status" value="1"/>
</dbReference>
<protein>
    <submittedName>
        <fullName evidence="2">GAF domain-containing protein</fullName>
    </submittedName>
</protein>
<name>A0A5Q0GY87_SACSY</name>
<dbReference type="SUPFAM" id="SSF55781">
    <property type="entry name" value="GAF domain-like"/>
    <property type="match status" value="1"/>
</dbReference>
<dbReference type="Proteomes" id="UP000325787">
    <property type="component" value="Chromosome"/>
</dbReference>
<dbReference type="Pfam" id="PF01590">
    <property type="entry name" value="GAF"/>
    <property type="match status" value="1"/>
</dbReference>
<gene>
    <name evidence="2" type="ORF">EKG83_17120</name>
</gene>
<dbReference type="RefSeq" id="WP_033434005.1">
    <property type="nucleotide sequence ID" value="NZ_CP034550.1"/>
</dbReference>
<dbReference type="EMBL" id="CP034550">
    <property type="protein sequence ID" value="QFZ18941.1"/>
    <property type="molecule type" value="Genomic_DNA"/>
</dbReference>
<reference evidence="3" key="1">
    <citation type="journal article" date="2021" name="Curr. Microbiol.">
        <title>Complete genome of nocamycin-producing strain Saccharothrix syringae NRRL B-16468 reveals the biosynthetic potential for secondary metabolites.</title>
        <authorList>
            <person name="Mo X."/>
            <person name="Yang S."/>
        </authorList>
    </citation>
    <scope>NUCLEOTIDE SEQUENCE [LARGE SCALE GENOMIC DNA]</scope>
    <source>
        <strain evidence="3">ATCC 51364 / DSM 43886 / JCM 6844 / KCTC 9398 / NBRC 14523 / NRRL B-16468 / INA 2240</strain>
    </source>
</reference>
<feature type="domain" description="GAF" evidence="1">
    <location>
        <begin position="118"/>
        <end position="201"/>
    </location>
</feature>